<dbReference type="Proteomes" id="UP001433638">
    <property type="component" value="Unassembled WGS sequence"/>
</dbReference>
<comment type="caution">
    <text evidence="2">The sequence shown here is derived from an EMBL/GenBank/DDBJ whole genome shotgun (WGS) entry which is preliminary data.</text>
</comment>
<evidence type="ECO:0000259" key="1">
    <source>
        <dbReference type="Pfam" id="PF09836"/>
    </source>
</evidence>
<dbReference type="GO" id="GO:0003677">
    <property type="term" value="F:DNA binding"/>
    <property type="evidence" value="ECO:0007669"/>
    <property type="project" value="UniProtKB-KW"/>
</dbReference>
<dbReference type="EMBL" id="JBEFLD010000008">
    <property type="protein sequence ID" value="MEQ6291931.1"/>
    <property type="molecule type" value="Genomic_DNA"/>
</dbReference>
<dbReference type="Gene3D" id="1.10.150.690">
    <property type="entry name" value="DUF2063"/>
    <property type="match status" value="1"/>
</dbReference>
<name>A0ABV1M6S6_9NEIS</name>
<dbReference type="Pfam" id="PF09836">
    <property type="entry name" value="DUF2063"/>
    <property type="match status" value="1"/>
</dbReference>
<reference evidence="2" key="1">
    <citation type="submission" date="2024-06" db="EMBL/GenBank/DDBJ databases">
        <title>Genome sequence of Vogesella sp. MAHUQ-64.</title>
        <authorList>
            <person name="Huq M.A."/>
        </authorList>
    </citation>
    <scope>NUCLEOTIDE SEQUENCE</scope>
    <source>
        <strain evidence="2">MAHUQ-64</strain>
    </source>
</reference>
<proteinExistence type="predicted"/>
<keyword evidence="2" id="KW-0238">DNA-binding</keyword>
<organism evidence="2 3">
    <name type="scientific">Vogesella oryzagri</name>
    <dbReference type="NCBI Taxonomy" id="3160864"/>
    <lineage>
        <taxon>Bacteria</taxon>
        <taxon>Pseudomonadati</taxon>
        <taxon>Pseudomonadota</taxon>
        <taxon>Betaproteobacteria</taxon>
        <taxon>Neisseriales</taxon>
        <taxon>Chromobacteriaceae</taxon>
        <taxon>Vogesella</taxon>
    </lineage>
</organism>
<dbReference type="InterPro" id="IPR018640">
    <property type="entry name" value="DUF2063"/>
</dbReference>
<evidence type="ECO:0000313" key="3">
    <source>
        <dbReference type="Proteomes" id="UP001433638"/>
    </source>
</evidence>
<dbReference type="InterPro" id="IPR044922">
    <property type="entry name" value="DUF2063_N_sf"/>
</dbReference>
<sequence length="250" mass="27158">MTTATHWQADLLAAITDPQWQPAPGFPAAALAVYRNNYRVGLMEMLALAYPLCRQLLGSEFFDGLTREYVRATPSRSGNLHHYGATLADFIAGFAPCAELPYLPDVARLEWALHCGYYAPDAPRYDAANLAAVPPASWGQLRFGFQPAATVLLSRWPLAAIHAWHQPDGEHTVVDMQQAQPLLLYRDHVGRMQLTALDSAAAAFCHALYCGNTLDEATTAALAQDAGFDLQAALLLLLHSGALSTVKEPS</sequence>
<keyword evidence="3" id="KW-1185">Reference proteome</keyword>
<dbReference type="RefSeq" id="WP_349589486.1">
    <property type="nucleotide sequence ID" value="NZ_JBEFLD010000008.1"/>
</dbReference>
<gene>
    <name evidence="2" type="ORF">ABNW52_15040</name>
</gene>
<evidence type="ECO:0000313" key="2">
    <source>
        <dbReference type="EMBL" id="MEQ6291931.1"/>
    </source>
</evidence>
<protein>
    <submittedName>
        <fullName evidence="2">DNA-binding domain-containing protein</fullName>
    </submittedName>
</protein>
<accession>A0ABV1M6S6</accession>
<feature type="domain" description="Putative DNA-binding" evidence="1">
    <location>
        <begin position="7"/>
        <end position="91"/>
    </location>
</feature>